<evidence type="ECO:0000259" key="1">
    <source>
        <dbReference type="Pfam" id="PF14033"/>
    </source>
</evidence>
<evidence type="ECO:0000313" key="2">
    <source>
        <dbReference type="EMBL" id="GJC85510.1"/>
    </source>
</evidence>
<dbReference type="EMBL" id="BPPX01000018">
    <property type="protein sequence ID" value="GJC85510.1"/>
    <property type="molecule type" value="Genomic_DNA"/>
</dbReference>
<name>A0AA37LU69_9PEZI</name>
<proteinExistence type="predicted"/>
<protein>
    <recommendedName>
        <fullName evidence="1">DUF4246 domain-containing protein</fullName>
    </recommendedName>
</protein>
<dbReference type="Proteomes" id="UP001055172">
    <property type="component" value="Unassembled WGS sequence"/>
</dbReference>
<organism evidence="2 3">
    <name type="scientific">Colletotrichum liriopes</name>
    <dbReference type="NCBI Taxonomy" id="708192"/>
    <lineage>
        <taxon>Eukaryota</taxon>
        <taxon>Fungi</taxon>
        <taxon>Dikarya</taxon>
        <taxon>Ascomycota</taxon>
        <taxon>Pezizomycotina</taxon>
        <taxon>Sordariomycetes</taxon>
        <taxon>Hypocreomycetidae</taxon>
        <taxon>Glomerellales</taxon>
        <taxon>Glomerellaceae</taxon>
        <taxon>Colletotrichum</taxon>
        <taxon>Colletotrichum spaethianum species complex</taxon>
    </lineage>
</organism>
<gene>
    <name evidence="2" type="ORF">ColLi_08348</name>
</gene>
<evidence type="ECO:0000313" key="3">
    <source>
        <dbReference type="Proteomes" id="UP001055172"/>
    </source>
</evidence>
<dbReference type="InterPro" id="IPR025340">
    <property type="entry name" value="DUF4246"/>
</dbReference>
<dbReference type="PANTHER" id="PTHR33119:SF1">
    <property type="entry name" value="FE2OG DIOXYGENASE DOMAIN-CONTAINING PROTEIN"/>
    <property type="match status" value="1"/>
</dbReference>
<dbReference type="InterPro" id="IPR049192">
    <property type="entry name" value="DUF4246_C"/>
</dbReference>
<dbReference type="PANTHER" id="PTHR33119">
    <property type="entry name" value="IFI3P"/>
    <property type="match status" value="1"/>
</dbReference>
<reference evidence="2 3" key="1">
    <citation type="submission" date="2021-07" db="EMBL/GenBank/DDBJ databases">
        <title>Genome data of Colletotrichum spaethianum.</title>
        <authorList>
            <person name="Utami Y.D."/>
            <person name="Hiruma K."/>
        </authorList>
    </citation>
    <scope>NUCLEOTIDE SEQUENCE [LARGE SCALE GENOMIC DNA]</scope>
    <source>
        <strain evidence="2 3">MAFF 242679</strain>
    </source>
</reference>
<dbReference type="AlphaFoldDB" id="A0AA37LU69"/>
<accession>A0AA37LU69</accession>
<comment type="caution">
    <text evidence="2">The sequence shown here is derived from an EMBL/GenBank/DDBJ whole genome shotgun (WGS) entry which is preliminary data.</text>
</comment>
<keyword evidence="3" id="KW-1185">Reference proteome</keyword>
<feature type="domain" description="DUF4246" evidence="1">
    <location>
        <begin position="27"/>
        <end position="440"/>
    </location>
</feature>
<dbReference type="Pfam" id="PF14033">
    <property type="entry name" value="DUF4246"/>
    <property type="match status" value="1"/>
</dbReference>
<sequence length="530" mass="60166">MAVAKFKADILTRDCEKSFKITHGDFTETMFQYSLQEAAKILESASAHIQKSTLGTEDTAVNIIDPNLYALSYGRSKALPDEEINLQNCLDYIGKGHLVPKPPRSSRIAEVDIDKPPAMVYSLKSQWLPCNVQFPDGINAKITSHVNNLHPRDHADVYSLLEKVITKTMPIWNLVYSTVYESTIPCSMRIYCSEAGRTFPNGETPPWDPLGLKDDLYNGVIDDNEWQRRTDEWLHAQTIIYRPEPQLKPRPEDRHDGWEDRCRVTSEAIADRRTLLGDSDGIQVIIKLSAWYLTPENPICNTENDWALDGVPNDHICATAVYIFDDHNVTDTKISFRSRFQGLCFEEDCQVEPGDTRAVEEIFGFTHRDPSIQEIGSVTMREGLLLAYPNILQHMGSSTQLKDPTKPGHRKILTLYLVDPQVKVLSTANVPPQQADWWAREFSDEAGQFNGLPKEVVDLVLDEVIDCPFSKKEAGRLKDVAARDRICASKQITKVLTSYRVDLGVLFISSTPALMRWHTWLWLDHICRCC</sequence>